<evidence type="ECO:0000256" key="4">
    <source>
        <dbReference type="PROSITE-ProRule" id="PRU00228"/>
    </source>
</evidence>
<evidence type="ECO:0000256" key="2">
    <source>
        <dbReference type="ARBA" id="ARBA00022771"/>
    </source>
</evidence>
<dbReference type="AlphaFoldDB" id="A0AA88VQL0"/>
<keyword evidence="1" id="KW-0479">Metal-binding</keyword>
<evidence type="ECO:0000313" key="6">
    <source>
        <dbReference type="EMBL" id="KAK3012248.1"/>
    </source>
</evidence>
<accession>A0AA88VQL0</accession>
<keyword evidence="3" id="KW-0862">Zinc</keyword>
<evidence type="ECO:0000256" key="3">
    <source>
        <dbReference type="ARBA" id="ARBA00022833"/>
    </source>
</evidence>
<dbReference type="GO" id="GO:0008270">
    <property type="term" value="F:zinc ion binding"/>
    <property type="evidence" value="ECO:0007669"/>
    <property type="project" value="UniProtKB-KW"/>
</dbReference>
<dbReference type="Proteomes" id="UP001188597">
    <property type="component" value="Unassembled WGS sequence"/>
</dbReference>
<dbReference type="InterPro" id="IPR043145">
    <property type="entry name" value="Znf_ZZ_sf"/>
</dbReference>
<dbReference type="GO" id="GO:0003713">
    <property type="term" value="F:transcription coactivator activity"/>
    <property type="evidence" value="ECO:0007669"/>
    <property type="project" value="TreeGrafter"/>
</dbReference>
<organism evidence="6 7">
    <name type="scientific">Escallonia herrerae</name>
    <dbReference type="NCBI Taxonomy" id="1293975"/>
    <lineage>
        <taxon>Eukaryota</taxon>
        <taxon>Viridiplantae</taxon>
        <taxon>Streptophyta</taxon>
        <taxon>Embryophyta</taxon>
        <taxon>Tracheophyta</taxon>
        <taxon>Spermatophyta</taxon>
        <taxon>Magnoliopsida</taxon>
        <taxon>eudicotyledons</taxon>
        <taxon>Gunneridae</taxon>
        <taxon>Pentapetalae</taxon>
        <taxon>asterids</taxon>
        <taxon>campanulids</taxon>
        <taxon>Escalloniales</taxon>
        <taxon>Escalloniaceae</taxon>
        <taxon>Escallonia</taxon>
    </lineage>
</organism>
<dbReference type="GO" id="GO:0003682">
    <property type="term" value="F:chromatin binding"/>
    <property type="evidence" value="ECO:0007669"/>
    <property type="project" value="TreeGrafter"/>
</dbReference>
<name>A0AA88VQL0_9ASTE</name>
<feature type="domain" description="ZZ-type" evidence="5">
    <location>
        <begin position="86"/>
        <end position="137"/>
    </location>
</feature>
<evidence type="ECO:0000256" key="1">
    <source>
        <dbReference type="ARBA" id="ARBA00022723"/>
    </source>
</evidence>
<keyword evidence="7" id="KW-1185">Reference proteome</keyword>
<dbReference type="GO" id="GO:0006338">
    <property type="term" value="P:chromatin remodeling"/>
    <property type="evidence" value="ECO:0007669"/>
    <property type="project" value="TreeGrafter"/>
</dbReference>
<sequence length="137" mass="15853">MGRSRAVHHPADDDPHQSFQLPRLDKLLQLRHKSSLRNLKFFLAQFNIFIQFLLITHNRSKRKRSASNVENMEGAVAGQEMNEGKKALYHCNYCNKDISGKIRIKCVMCSDFDLCVECFSVGAEVYPHKSNHPYRVM</sequence>
<proteinExistence type="predicted"/>
<dbReference type="SUPFAM" id="SSF57850">
    <property type="entry name" value="RING/U-box"/>
    <property type="match status" value="1"/>
</dbReference>
<protein>
    <recommendedName>
        <fullName evidence="5">ZZ-type domain-containing protein</fullName>
    </recommendedName>
</protein>
<dbReference type="GO" id="GO:0006357">
    <property type="term" value="P:regulation of transcription by RNA polymerase II"/>
    <property type="evidence" value="ECO:0007669"/>
    <property type="project" value="TreeGrafter"/>
</dbReference>
<evidence type="ECO:0000313" key="7">
    <source>
        <dbReference type="Proteomes" id="UP001188597"/>
    </source>
</evidence>
<dbReference type="PROSITE" id="PS50135">
    <property type="entry name" value="ZF_ZZ_2"/>
    <property type="match status" value="1"/>
</dbReference>
<dbReference type="PROSITE" id="PS01357">
    <property type="entry name" value="ZF_ZZ_1"/>
    <property type="match status" value="1"/>
</dbReference>
<keyword evidence="2 4" id="KW-0863">Zinc-finger</keyword>
<dbReference type="PANTHER" id="PTHR12374">
    <property type="entry name" value="TRANSCRIPTIONAL ADAPTOR 2 ADA2 -RELATED"/>
    <property type="match status" value="1"/>
</dbReference>
<dbReference type="InterPro" id="IPR000433">
    <property type="entry name" value="Znf_ZZ"/>
</dbReference>
<comment type="caution">
    <text evidence="6">The sequence shown here is derived from an EMBL/GenBank/DDBJ whole genome shotgun (WGS) entry which is preliminary data.</text>
</comment>
<dbReference type="EMBL" id="JAVXUP010001391">
    <property type="protein sequence ID" value="KAK3012248.1"/>
    <property type="molecule type" value="Genomic_DNA"/>
</dbReference>
<dbReference type="SMART" id="SM00291">
    <property type="entry name" value="ZnF_ZZ"/>
    <property type="match status" value="1"/>
</dbReference>
<evidence type="ECO:0000259" key="5">
    <source>
        <dbReference type="PROSITE" id="PS50135"/>
    </source>
</evidence>
<dbReference type="Gene3D" id="3.30.60.90">
    <property type="match status" value="1"/>
</dbReference>
<dbReference type="FunFam" id="3.30.60.90:FF:000013">
    <property type="entry name" value="Transcriptional adapter"/>
    <property type="match status" value="1"/>
</dbReference>
<dbReference type="GO" id="GO:0005634">
    <property type="term" value="C:nucleus"/>
    <property type="evidence" value="ECO:0007669"/>
    <property type="project" value="TreeGrafter"/>
</dbReference>
<reference evidence="6" key="1">
    <citation type="submission" date="2022-12" db="EMBL/GenBank/DDBJ databases">
        <title>Draft genome assemblies for two species of Escallonia (Escalloniales).</title>
        <authorList>
            <person name="Chanderbali A."/>
            <person name="Dervinis C."/>
            <person name="Anghel I."/>
            <person name="Soltis D."/>
            <person name="Soltis P."/>
            <person name="Zapata F."/>
        </authorList>
    </citation>
    <scope>NUCLEOTIDE SEQUENCE</scope>
    <source>
        <strain evidence="6">UCBG64.0493</strain>
        <tissue evidence="6">Leaf</tissue>
    </source>
</reference>
<dbReference type="Pfam" id="PF25299">
    <property type="entry name" value="ZZ_ADA2"/>
    <property type="match status" value="1"/>
</dbReference>
<dbReference type="CDD" id="cd02335">
    <property type="entry name" value="ZZ_ADA2"/>
    <property type="match status" value="1"/>
</dbReference>
<dbReference type="InterPro" id="IPR041983">
    <property type="entry name" value="ADA2-like_ZZ"/>
</dbReference>
<gene>
    <name evidence="6" type="ORF">RJ639_011235</name>
</gene>
<dbReference type="PANTHER" id="PTHR12374:SF20">
    <property type="entry name" value="TRANSCRIPTIONAL ADAPTER 2-ALPHA"/>
    <property type="match status" value="1"/>
</dbReference>
<feature type="non-terminal residue" evidence="6">
    <location>
        <position position="1"/>
    </location>
</feature>